<dbReference type="Pfam" id="PF05117">
    <property type="entry name" value="DUF695"/>
    <property type="match status" value="1"/>
</dbReference>
<proteinExistence type="predicted"/>
<evidence type="ECO:0000259" key="1">
    <source>
        <dbReference type="Pfam" id="PF05117"/>
    </source>
</evidence>
<accession>A0A0F5J6Y2</accession>
<protein>
    <recommendedName>
        <fullName evidence="1">DUF695 domain-containing protein</fullName>
    </recommendedName>
</protein>
<comment type="caution">
    <text evidence="2">The sequence shown here is derived from an EMBL/GenBank/DDBJ whole genome shotgun (WGS) entry which is preliminary data.</text>
</comment>
<reference evidence="2 3" key="1">
    <citation type="submission" date="2013-04" db="EMBL/GenBank/DDBJ databases">
        <title>The Genome Sequence of Parabacteroides goldsteinii DSM 19448.</title>
        <authorList>
            <consortium name="The Broad Institute Genomics Platform"/>
            <person name="Earl A."/>
            <person name="Ward D."/>
            <person name="Feldgarden M."/>
            <person name="Gevers D."/>
            <person name="Martens E."/>
            <person name="Sakamoto M."/>
            <person name="Benno Y."/>
            <person name="Song Y."/>
            <person name="Liu C."/>
            <person name="Lee J."/>
            <person name="Bolanos M."/>
            <person name="Vaisanen M.L."/>
            <person name="Finegold S.M."/>
            <person name="Walker B."/>
            <person name="Young S."/>
            <person name="Zeng Q."/>
            <person name="Gargeya S."/>
            <person name="Fitzgerald M."/>
            <person name="Haas B."/>
            <person name="Abouelleil A."/>
            <person name="Allen A.W."/>
            <person name="Alvarado L."/>
            <person name="Arachchi H.M."/>
            <person name="Berlin A.M."/>
            <person name="Chapman S.B."/>
            <person name="Gainer-Dewar J."/>
            <person name="Goldberg J."/>
            <person name="Griggs A."/>
            <person name="Gujja S."/>
            <person name="Hansen M."/>
            <person name="Howarth C."/>
            <person name="Imamovic A."/>
            <person name="Ireland A."/>
            <person name="Larimer J."/>
            <person name="McCowan C."/>
            <person name="Murphy C."/>
            <person name="Pearson M."/>
            <person name="Poon T.W."/>
            <person name="Priest M."/>
            <person name="Roberts A."/>
            <person name="Saif S."/>
            <person name="Shea T."/>
            <person name="Sisk P."/>
            <person name="Sykes S."/>
            <person name="Wortman J."/>
            <person name="Nusbaum C."/>
            <person name="Birren B."/>
        </authorList>
    </citation>
    <scope>NUCLEOTIDE SEQUENCE [LARGE SCALE GENOMIC DNA]</scope>
    <source>
        <strain evidence="2 3">DSM 19448</strain>
    </source>
</reference>
<dbReference type="STRING" id="927665.HMPREF1535_03076"/>
<name>A0A0F5J6Y2_9BACT</name>
<dbReference type="AlphaFoldDB" id="A0A0F5J6Y2"/>
<dbReference type="Proteomes" id="UP000033047">
    <property type="component" value="Unassembled WGS sequence"/>
</dbReference>
<dbReference type="GeneID" id="69979600"/>
<gene>
    <name evidence="2" type="ORF">HMPREF1535_03076</name>
</gene>
<feature type="domain" description="DUF695" evidence="1">
    <location>
        <begin position="16"/>
        <end position="135"/>
    </location>
</feature>
<organism evidence="2 3">
    <name type="scientific">Parabacteroides goldsteinii DSM 19448 = WAL 12034</name>
    <dbReference type="NCBI Taxonomy" id="927665"/>
    <lineage>
        <taxon>Bacteria</taxon>
        <taxon>Pseudomonadati</taxon>
        <taxon>Bacteroidota</taxon>
        <taxon>Bacteroidia</taxon>
        <taxon>Bacteroidales</taxon>
        <taxon>Tannerellaceae</taxon>
        <taxon>Parabacteroides</taxon>
    </lineage>
</organism>
<dbReference type="PATRIC" id="fig|927665.4.peg.3163"/>
<evidence type="ECO:0000313" key="3">
    <source>
        <dbReference type="Proteomes" id="UP000033047"/>
    </source>
</evidence>
<dbReference type="HOGENOM" id="CLU_134351_0_0_10"/>
<dbReference type="InterPro" id="IPR016097">
    <property type="entry name" value="DUF695"/>
</dbReference>
<dbReference type="EMBL" id="AQHV01000014">
    <property type="protein sequence ID" value="KKB53534.1"/>
    <property type="molecule type" value="Genomic_DNA"/>
</dbReference>
<evidence type="ECO:0000313" key="2">
    <source>
        <dbReference type="EMBL" id="KKB53534.1"/>
    </source>
</evidence>
<sequence length="145" mass="17014">MRLSNEWFTALSEDEDGHLVTVSGRDELTEFIQSGKFKERVEITWKYEGDEKGMPIDVLAEQMENVQETLRKAMEKDKLSILTAVYTGAGEKIWVFYTRTVRVFGERLNEALAPFDLLPISIYTEVDPEWEEYLDMYEMKQWALD</sequence>
<dbReference type="RefSeq" id="WP_046146749.1">
    <property type="nucleotide sequence ID" value="NZ_KQ033913.1"/>
</dbReference>